<comment type="caution">
    <text evidence="5">The sequence shown here is derived from an EMBL/GenBank/DDBJ whole genome shotgun (WGS) entry which is preliminary data.</text>
</comment>
<dbReference type="GO" id="GO:0003677">
    <property type="term" value="F:DNA binding"/>
    <property type="evidence" value="ECO:0007669"/>
    <property type="project" value="InterPro"/>
</dbReference>
<dbReference type="SMART" id="SM00906">
    <property type="entry name" value="Fungal_trans"/>
    <property type="match status" value="1"/>
</dbReference>
<dbReference type="CDD" id="cd00067">
    <property type="entry name" value="GAL4"/>
    <property type="match status" value="1"/>
</dbReference>
<proteinExistence type="predicted"/>
<dbReference type="GO" id="GO:0006351">
    <property type="term" value="P:DNA-templated transcription"/>
    <property type="evidence" value="ECO:0007669"/>
    <property type="project" value="InterPro"/>
</dbReference>
<organism evidence="5 6">
    <name type="scientific">Alternaria panax</name>
    <dbReference type="NCBI Taxonomy" id="48097"/>
    <lineage>
        <taxon>Eukaryota</taxon>
        <taxon>Fungi</taxon>
        <taxon>Dikarya</taxon>
        <taxon>Ascomycota</taxon>
        <taxon>Pezizomycotina</taxon>
        <taxon>Dothideomycetes</taxon>
        <taxon>Pleosporomycetidae</taxon>
        <taxon>Pleosporales</taxon>
        <taxon>Pleosporineae</taxon>
        <taxon>Pleosporaceae</taxon>
        <taxon>Alternaria</taxon>
        <taxon>Alternaria sect. Panax</taxon>
    </lineage>
</organism>
<comment type="subcellular location">
    <subcellularLocation>
        <location evidence="1">Nucleus</location>
    </subcellularLocation>
</comment>
<dbReference type="CDD" id="cd12148">
    <property type="entry name" value="fungal_TF_MHR"/>
    <property type="match status" value="1"/>
</dbReference>
<dbReference type="InterPro" id="IPR007219">
    <property type="entry name" value="XnlR_reg_dom"/>
</dbReference>
<gene>
    <name evidence="5" type="ORF">G6011_08647</name>
</gene>
<protein>
    <recommendedName>
        <fullName evidence="4">Zn(2)-C6 fungal-type domain-containing protein</fullName>
    </recommendedName>
</protein>
<evidence type="ECO:0000256" key="2">
    <source>
        <dbReference type="ARBA" id="ARBA00022723"/>
    </source>
</evidence>
<dbReference type="PANTHER" id="PTHR31001">
    <property type="entry name" value="UNCHARACTERIZED TRANSCRIPTIONAL REGULATORY PROTEIN"/>
    <property type="match status" value="1"/>
</dbReference>
<dbReference type="Pfam" id="PF04082">
    <property type="entry name" value="Fungal_trans"/>
    <property type="match status" value="1"/>
</dbReference>
<sequence length="747" mass="83846">MSADGQTPRAVPPSRRRDKPILSCTLCRRRKLKCDRQQPCKTCVDRGLSLSCAYVRSIPASREPKVPTSVHDRIDQLEKLVTNLIGGNAVEPVNSALSSPAQEQHRDGHVNAGLPGTPDRVRINGDTTSYTNGGHWTSILDSISELREHLDQIPTSTIPRDEVLDDVPGPELLFGRYQHGTKEEILAALPPRSEADKLIDTFFVSMETHPILIHKPTFLKRYNEFWKQPFEAPTMWLGLLYAAFALGFRFQAAMDAHQPSDSYLATDSVRMNLYREKAVQCMILANYTKTPPYTIEAFLLYFGTEFVRSADSQFSVYMLVGMIVRLCFRMGYHRDPSRFPNISPYRGELRRRKWLVVMSLDLITSAQAGLPRMIMPFMYDTQEPRNLDEDDLHEDMLELPPSRPETELTQLLYSILLTRVRHVQARILDLVNTTSQPPYQEISNIDIALRRVFHGVPQSSIANTVEDFGSALSPDSMLHLYLDLAFLKAELMLHRPYLVLGRTEARYAYSRRVCLNASIEMLRFQSKIDTEVQPGGKLCYPGWRISTVSWYMSSVVAQDFLLATTVLVLELGADPVSPALQAHELEQSEMRLDHAPPTREEIVTSLRSAYRVWSRASKRSQEARKVATAVKLVLSKAENTKVQTADSAQAIAPCTQLDITSASSSSDFNDPGSAAIGSDSFDMGNGAFGNPFDFGYMPMDLDQSNLPFDWASTSGVFGTAGLNDYQSDVFSGLPTQPYGEYPPRSLF</sequence>
<dbReference type="PROSITE" id="PS00463">
    <property type="entry name" value="ZN2_CY6_FUNGAL_1"/>
    <property type="match status" value="1"/>
</dbReference>
<evidence type="ECO:0000313" key="5">
    <source>
        <dbReference type="EMBL" id="KAG9190559.1"/>
    </source>
</evidence>
<dbReference type="Proteomes" id="UP001199106">
    <property type="component" value="Unassembled WGS sequence"/>
</dbReference>
<dbReference type="SUPFAM" id="SSF57701">
    <property type="entry name" value="Zn2/Cys6 DNA-binding domain"/>
    <property type="match status" value="1"/>
</dbReference>
<dbReference type="InterPro" id="IPR036864">
    <property type="entry name" value="Zn2-C6_fun-type_DNA-bd_sf"/>
</dbReference>
<dbReference type="AlphaFoldDB" id="A0AAD4IA03"/>
<reference evidence="5" key="1">
    <citation type="submission" date="2021-07" db="EMBL/GenBank/DDBJ databases">
        <title>Genome Resource of American Ginseng Black Spot Pathogen Alternaria panax.</title>
        <authorList>
            <person name="Qiu C."/>
            <person name="Wang W."/>
            <person name="Liu Z."/>
        </authorList>
    </citation>
    <scope>NUCLEOTIDE SEQUENCE</scope>
    <source>
        <strain evidence="5">BNCC115425</strain>
    </source>
</reference>
<dbReference type="GO" id="GO:0008270">
    <property type="term" value="F:zinc ion binding"/>
    <property type="evidence" value="ECO:0007669"/>
    <property type="project" value="InterPro"/>
</dbReference>
<name>A0AAD4IA03_9PLEO</name>
<dbReference type="Gene3D" id="4.10.240.10">
    <property type="entry name" value="Zn(2)-C6 fungal-type DNA-binding domain"/>
    <property type="match status" value="1"/>
</dbReference>
<dbReference type="InterPro" id="IPR050613">
    <property type="entry name" value="Sec_Metabolite_Reg"/>
</dbReference>
<dbReference type="GO" id="GO:0000981">
    <property type="term" value="F:DNA-binding transcription factor activity, RNA polymerase II-specific"/>
    <property type="evidence" value="ECO:0007669"/>
    <property type="project" value="InterPro"/>
</dbReference>
<evidence type="ECO:0000313" key="6">
    <source>
        <dbReference type="Proteomes" id="UP001199106"/>
    </source>
</evidence>
<dbReference type="Pfam" id="PF00172">
    <property type="entry name" value="Zn_clus"/>
    <property type="match status" value="1"/>
</dbReference>
<dbReference type="PANTHER" id="PTHR31001:SF49">
    <property type="entry name" value="ZN(II)2CYS6 TRANSCRIPTION FACTOR (EUROFUNG)"/>
    <property type="match status" value="1"/>
</dbReference>
<keyword evidence="3" id="KW-0539">Nucleus</keyword>
<dbReference type="EMBL" id="JAANER010000004">
    <property type="protein sequence ID" value="KAG9190559.1"/>
    <property type="molecule type" value="Genomic_DNA"/>
</dbReference>
<dbReference type="InterPro" id="IPR001138">
    <property type="entry name" value="Zn2Cys6_DnaBD"/>
</dbReference>
<keyword evidence="6" id="KW-1185">Reference proteome</keyword>
<feature type="domain" description="Zn(2)-C6 fungal-type" evidence="4">
    <location>
        <begin position="23"/>
        <end position="54"/>
    </location>
</feature>
<accession>A0AAD4IA03</accession>
<dbReference type="SMART" id="SM00066">
    <property type="entry name" value="GAL4"/>
    <property type="match status" value="1"/>
</dbReference>
<keyword evidence="2" id="KW-0479">Metal-binding</keyword>
<dbReference type="GO" id="GO:0005634">
    <property type="term" value="C:nucleus"/>
    <property type="evidence" value="ECO:0007669"/>
    <property type="project" value="UniProtKB-SubCell"/>
</dbReference>
<evidence type="ECO:0000256" key="3">
    <source>
        <dbReference type="ARBA" id="ARBA00023242"/>
    </source>
</evidence>
<evidence type="ECO:0000259" key="4">
    <source>
        <dbReference type="PROSITE" id="PS50048"/>
    </source>
</evidence>
<evidence type="ECO:0000256" key="1">
    <source>
        <dbReference type="ARBA" id="ARBA00004123"/>
    </source>
</evidence>
<dbReference type="PROSITE" id="PS50048">
    <property type="entry name" value="ZN2_CY6_FUNGAL_2"/>
    <property type="match status" value="1"/>
</dbReference>